<evidence type="ECO:0000256" key="3">
    <source>
        <dbReference type="ARBA" id="ARBA00008796"/>
    </source>
</evidence>
<proteinExistence type="inferred from homology"/>
<evidence type="ECO:0000256" key="2">
    <source>
        <dbReference type="ARBA" id="ARBA00005613"/>
    </source>
</evidence>
<dbReference type="Pfam" id="PF03226">
    <property type="entry name" value="Yippee-Mis18"/>
    <property type="match status" value="1"/>
</dbReference>
<comment type="function">
    <text evidence="1">Ornithine decarboxylase (ODC) antizyme protein that negatively regulates ODC activity and intracellular polyamine biosynthesis in response to increased intracellular polyamine levels. Binds to ODC monomers, inhibiting the assembly of the functional ODC homodimer, and targets the monomers for ubiquitin-independent proteolytic destruction by the 26S proteasome.</text>
</comment>
<dbReference type="RefSeq" id="XP_020115854.1">
    <property type="nucleotide sequence ID" value="XM_020264008.1"/>
</dbReference>
<dbReference type="Gene3D" id="3.40.630.60">
    <property type="match status" value="1"/>
</dbReference>
<dbReference type="InterPro" id="IPR016181">
    <property type="entry name" value="Acyl_CoA_acyltransferase"/>
</dbReference>
<evidence type="ECO:0000313" key="11">
    <source>
        <dbReference type="Proteomes" id="UP000214365"/>
    </source>
</evidence>
<keyword evidence="11" id="KW-1185">Reference proteome</keyword>
<keyword evidence="5" id="KW-0479">Metal-binding</keyword>
<feature type="domain" description="Yippee" evidence="9">
    <location>
        <begin position="305"/>
        <end position="401"/>
    </location>
</feature>
<dbReference type="STRING" id="1441469.A0A1Q5Q7H9"/>
<dbReference type="Pfam" id="PF02100">
    <property type="entry name" value="ODC_AZ"/>
    <property type="match status" value="1"/>
</dbReference>
<accession>A0A1Q5Q7H9</accession>
<dbReference type="GO" id="GO:0008073">
    <property type="term" value="F:ornithine decarboxylase inhibitor activity"/>
    <property type="evidence" value="ECO:0007669"/>
    <property type="project" value="InterPro"/>
</dbReference>
<dbReference type="SUPFAM" id="SSF55729">
    <property type="entry name" value="Acyl-CoA N-acyltransferases (Nat)"/>
    <property type="match status" value="1"/>
</dbReference>
<dbReference type="InterPro" id="IPR038581">
    <property type="entry name" value="ODC_AZ_sf"/>
</dbReference>
<dbReference type="GO" id="GO:0046872">
    <property type="term" value="F:metal ion binding"/>
    <property type="evidence" value="ECO:0007669"/>
    <property type="project" value="UniProtKB-KW"/>
</dbReference>
<dbReference type="PROSITE" id="PS51792">
    <property type="entry name" value="YIPPEE"/>
    <property type="match status" value="1"/>
</dbReference>
<dbReference type="GO" id="GO:0075523">
    <property type="term" value="P:viral translational frameshifting"/>
    <property type="evidence" value="ECO:0007669"/>
    <property type="project" value="UniProtKB-KW"/>
</dbReference>
<evidence type="ECO:0000256" key="8">
    <source>
        <dbReference type="SAM" id="MobiDB-lite"/>
    </source>
</evidence>
<comment type="similarity">
    <text evidence="3">Belongs to the ODC antizyme family.</text>
</comment>
<dbReference type="AlphaFoldDB" id="A0A1Q5Q7H9"/>
<evidence type="ECO:0000256" key="5">
    <source>
        <dbReference type="ARBA" id="ARBA00022723"/>
    </source>
</evidence>
<dbReference type="OrthoDB" id="6407410at2759"/>
<dbReference type="PANTHER" id="PTHR13848">
    <property type="entry name" value="PROTEIN YIPPEE-LIKE CG15309-RELATED"/>
    <property type="match status" value="1"/>
</dbReference>
<keyword evidence="6" id="KW-0688">Ribosomal frameshifting</keyword>
<reference evidence="10 11" key="1">
    <citation type="submission" date="2015-06" db="EMBL/GenBank/DDBJ databases">
        <title>Talaromyces atroroseus IBT 11181 draft genome.</title>
        <authorList>
            <person name="Rasmussen K.B."/>
            <person name="Rasmussen S."/>
            <person name="Petersen B."/>
            <person name="Sicheritz-Ponten T."/>
            <person name="Mortensen U.H."/>
            <person name="Thrane U."/>
        </authorList>
    </citation>
    <scope>NUCLEOTIDE SEQUENCE [LARGE SCALE GENOMIC DNA]</scope>
    <source>
        <strain evidence="10 11">IBT 11181</strain>
    </source>
</reference>
<dbReference type="InterPro" id="IPR002993">
    <property type="entry name" value="ODC_AZ"/>
</dbReference>
<dbReference type="InterPro" id="IPR004910">
    <property type="entry name" value="Yippee/Mis18/Cereblon"/>
</dbReference>
<evidence type="ECO:0000259" key="9">
    <source>
        <dbReference type="PROSITE" id="PS51792"/>
    </source>
</evidence>
<comment type="caution">
    <text evidence="10">The sequence shown here is derived from an EMBL/GenBank/DDBJ whole genome shotgun (WGS) entry which is preliminary data.</text>
</comment>
<feature type="compositionally biased region" description="Polar residues" evidence="8">
    <location>
        <begin position="436"/>
        <end position="449"/>
    </location>
</feature>
<dbReference type="Proteomes" id="UP000214365">
    <property type="component" value="Unassembled WGS sequence"/>
</dbReference>
<sequence>MEGDLMTDSSNYSNQQQPVSFDSHGQISILASCYMTSTVSKTVKGFHYCTPSGAGAQCPPLNSPALPVTEDFRPRHKASRNNRGEAAQTITEECERLFCDTLSAMFLGERNGRHRTSLAMGANQNVRLENRKLVSQRTIEAYLELWDYANDAIYRGFVADGGGCQRTLFVFLDSHTSNHGIKNALLALFELAEMEAFECSQVIACVPRSDDASGLGTESVRIDEIEIKQSPIPHAVQKRSVFASNFSNFSYTLVAVSKATATSTCSRRQSRRYSSSEETPTFFVYFRDESSTEIVAFVLHSIISKGFTGRHGRAYLVSPAQLTISGNHQHLNTATNNTLPNTITQKAVSRQLVTGVHTVADINCVLCGSVLGWKYIAAEEEAQRYKVGKYILEARRITTSSCWEFEDDFLPSPSSSSPLSDDSSRFSSFSVAAGSANDNENGNDSSLEFDSQDEDECEDLFTGLWSPGLARRRRSRKMDRK</sequence>
<name>A0A1Q5Q7H9_TALAT</name>
<evidence type="ECO:0000256" key="7">
    <source>
        <dbReference type="ARBA" id="ARBA00022833"/>
    </source>
</evidence>
<evidence type="ECO:0000256" key="1">
    <source>
        <dbReference type="ARBA" id="ARBA00002307"/>
    </source>
</evidence>
<comment type="similarity">
    <text evidence="2">Belongs to the yippee family.</text>
</comment>
<keyword evidence="7" id="KW-0862">Zinc</keyword>
<protein>
    <recommendedName>
        <fullName evidence="9">Yippee domain-containing protein</fullName>
    </recommendedName>
</protein>
<gene>
    <name evidence="10" type="ORF">UA08_09111</name>
</gene>
<evidence type="ECO:0000256" key="6">
    <source>
        <dbReference type="ARBA" id="ARBA00022758"/>
    </source>
</evidence>
<dbReference type="InterPro" id="IPR039058">
    <property type="entry name" value="Yippee_fam"/>
</dbReference>
<feature type="region of interest" description="Disordered" evidence="8">
    <location>
        <begin position="431"/>
        <end position="454"/>
    </location>
</feature>
<dbReference type="EMBL" id="LFMY01000018">
    <property type="protein sequence ID" value="OKL55733.1"/>
    <property type="molecule type" value="Genomic_DNA"/>
</dbReference>
<comment type="subunit">
    <text evidence="4">Interacts with ODC and thereby sterically blocks ODC homodimerization.</text>
</comment>
<dbReference type="GeneID" id="31008867"/>
<organism evidence="10 11">
    <name type="scientific">Talaromyces atroroseus</name>
    <dbReference type="NCBI Taxonomy" id="1441469"/>
    <lineage>
        <taxon>Eukaryota</taxon>
        <taxon>Fungi</taxon>
        <taxon>Dikarya</taxon>
        <taxon>Ascomycota</taxon>
        <taxon>Pezizomycotina</taxon>
        <taxon>Eurotiomycetes</taxon>
        <taxon>Eurotiomycetidae</taxon>
        <taxon>Eurotiales</taxon>
        <taxon>Trichocomaceae</taxon>
        <taxon>Talaromyces</taxon>
        <taxon>Talaromyces sect. Trachyspermi</taxon>
    </lineage>
</organism>
<dbReference type="InterPro" id="IPR034751">
    <property type="entry name" value="Yippee"/>
</dbReference>
<evidence type="ECO:0000313" key="10">
    <source>
        <dbReference type="EMBL" id="OKL55733.1"/>
    </source>
</evidence>
<evidence type="ECO:0000256" key="4">
    <source>
        <dbReference type="ARBA" id="ARBA00011486"/>
    </source>
</evidence>